<dbReference type="Proteomes" id="UP000076969">
    <property type="component" value="Chromosome"/>
</dbReference>
<accession>A0A172WFW3</accession>
<organism evidence="2 3">
    <name type="scientific">Thermococcus piezophilus</name>
    <dbReference type="NCBI Taxonomy" id="1712654"/>
    <lineage>
        <taxon>Archaea</taxon>
        <taxon>Methanobacteriati</taxon>
        <taxon>Methanobacteriota</taxon>
        <taxon>Thermococci</taxon>
        <taxon>Thermococcales</taxon>
        <taxon>Thermococcaceae</taxon>
        <taxon>Thermococcus</taxon>
    </lineage>
</organism>
<dbReference type="KEGG" id="tpie:A7C91_02905"/>
<dbReference type="GeneID" id="28495109"/>
<protein>
    <submittedName>
        <fullName evidence="2">Uncharacterized protein</fullName>
    </submittedName>
</protein>
<dbReference type="STRING" id="1712654.A7C91_02905"/>
<dbReference type="EMBL" id="CP015520">
    <property type="protein sequence ID" value="ANF22245.1"/>
    <property type="molecule type" value="Genomic_DNA"/>
</dbReference>
<evidence type="ECO:0000313" key="3">
    <source>
        <dbReference type="Proteomes" id="UP000076969"/>
    </source>
</evidence>
<evidence type="ECO:0000256" key="1">
    <source>
        <dbReference type="SAM" id="Phobius"/>
    </source>
</evidence>
<dbReference type="AlphaFoldDB" id="A0A172WFW3"/>
<name>A0A172WFW3_9EURY</name>
<keyword evidence="1" id="KW-1133">Transmembrane helix</keyword>
<evidence type="ECO:0000313" key="2">
    <source>
        <dbReference type="EMBL" id="ANF22245.1"/>
    </source>
</evidence>
<sequence>MAMRENVVLFLALWIITAALVSPSVEIFLTIALIGILITLEIGEFYLPRDVKSSLKLSAYLLLLTFAFIVARKVYEVIK</sequence>
<dbReference type="RefSeq" id="WP_068664753.1">
    <property type="nucleotide sequence ID" value="NZ_CP015520.1"/>
</dbReference>
<gene>
    <name evidence="2" type="ORF">A7C91_02905</name>
</gene>
<keyword evidence="1" id="KW-0812">Transmembrane</keyword>
<reference evidence="3" key="1">
    <citation type="journal article" date="2016" name="Syst. Appl. Microbiol.">
        <title>Thermococcus piezophilus sp. nov., a novel hyperthermophilic and piezophilic archaeon with a broad pressure range for growth, isolated from a deepest hydrothermal vent at the Mid-Cayman Rise.</title>
        <authorList>
            <person name="Dalmasso C."/>
            <person name="Oger P."/>
            <person name="Selva G."/>
            <person name="Courtine D."/>
            <person name="L'Haridon S."/>
            <person name="Garlaschelli A."/>
            <person name="Roussel E."/>
            <person name="Miyazaki J."/>
            <person name="Reveillaud J."/>
            <person name="Jebbar M."/>
            <person name="Takai K."/>
            <person name="Maignien L."/>
            <person name="Alain K."/>
        </authorList>
    </citation>
    <scope>NUCLEOTIDE SEQUENCE [LARGE SCALE GENOMIC DNA]</scope>
    <source>
        <strain evidence="3">CDGS</strain>
    </source>
</reference>
<feature type="transmembrane region" description="Helical" evidence="1">
    <location>
        <begin position="59"/>
        <end position="75"/>
    </location>
</feature>
<dbReference type="Pfam" id="PF26161">
    <property type="entry name" value="DUF8044"/>
    <property type="match status" value="1"/>
</dbReference>
<keyword evidence="3" id="KW-1185">Reference proteome</keyword>
<keyword evidence="1" id="KW-0472">Membrane</keyword>
<dbReference type="InterPro" id="IPR058357">
    <property type="entry name" value="DUF8044"/>
</dbReference>
<proteinExistence type="predicted"/>